<feature type="transmembrane region" description="Helical" evidence="8">
    <location>
        <begin position="75"/>
        <end position="94"/>
    </location>
</feature>
<keyword evidence="3" id="KW-0813">Transport</keyword>
<dbReference type="PANTHER" id="PTHR30269">
    <property type="entry name" value="TRANSMEMBRANE PROTEIN YFCA"/>
    <property type="match status" value="1"/>
</dbReference>
<dbReference type="AlphaFoldDB" id="A0AAP9XW91"/>
<dbReference type="Proteomes" id="UP000594892">
    <property type="component" value="Chromosome 1"/>
</dbReference>
<dbReference type="EMBL" id="CP065600">
    <property type="protein sequence ID" value="QPQ89818.1"/>
    <property type="molecule type" value="Genomic_DNA"/>
</dbReference>
<feature type="transmembrane region" description="Helical" evidence="8">
    <location>
        <begin position="230"/>
        <end position="247"/>
    </location>
</feature>
<dbReference type="InterPro" id="IPR052017">
    <property type="entry name" value="TSUP"/>
</dbReference>
<gene>
    <name evidence="9" type="ORF">I6H06_09370</name>
    <name evidence="10" type="ORF">NFI99_07315</name>
</gene>
<evidence type="ECO:0000256" key="2">
    <source>
        <dbReference type="ARBA" id="ARBA00009142"/>
    </source>
</evidence>
<protein>
    <recommendedName>
        <fullName evidence="8">Probable membrane transporter protein</fullName>
    </recommendedName>
</protein>
<evidence type="ECO:0000256" key="8">
    <source>
        <dbReference type="RuleBase" id="RU363041"/>
    </source>
</evidence>
<keyword evidence="4 8" id="KW-1003">Cell membrane</keyword>
<dbReference type="Proteomes" id="UP001056386">
    <property type="component" value="Chromosome 2"/>
</dbReference>
<reference evidence="9 11" key="1">
    <citation type="submission" date="2020-12" db="EMBL/GenBank/DDBJ databases">
        <title>FDA dAtabase for Regulatory Grade micrObial Sequences (FDA-ARGOS): Supporting development and validation of Infectious Disease Dx tests.</title>
        <authorList>
            <person name="Minogue T."/>
            <person name="Wolcott M."/>
            <person name="Wasieloski L."/>
            <person name="Aguilar W."/>
            <person name="Moore D."/>
            <person name="Jaissle J."/>
            <person name="Tallon L."/>
            <person name="Sadzewicz L."/>
            <person name="Zhao X."/>
            <person name="Boylan J."/>
            <person name="Ott S."/>
            <person name="Bowen H."/>
            <person name="Vavikolanu K."/>
            <person name="Mehta A."/>
            <person name="Aluvathingal J."/>
            <person name="Nadendla S."/>
            <person name="Yan Y."/>
            <person name="Sichtig H."/>
        </authorList>
    </citation>
    <scope>NUCLEOTIDE SEQUENCE [LARGE SCALE GENOMIC DNA]</scope>
    <source>
        <strain evidence="9 11">FDAARGOS_949</strain>
    </source>
</reference>
<evidence type="ECO:0000313" key="9">
    <source>
        <dbReference type="EMBL" id="QPQ89818.1"/>
    </source>
</evidence>
<evidence type="ECO:0000313" key="12">
    <source>
        <dbReference type="Proteomes" id="UP001056386"/>
    </source>
</evidence>
<proteinExistence type="inferred from homology"/>
<sequence>MDSSGSTAAMVVAAFALAGLVKGMIGLGLPTVAMALLTLAMPPAAAASLLVVPSLVTNVWQLAHGPAFGALARRLWPLLAGIVAGTFAGGLPPLAHAAPWTRVALGAVVALYGAWGLAAPRLPAPGHRERWLAPLAGYLTGAITAATGVFVMPAVPYLQALRLDKAQLVQALGLSFTVSTLALAVQLAFTSGWQPVDLGMSALALVPALAGMAGGTILRNRVGEATFRHAWFAGFVALGLYMAVGPARG</sequence>
<feature type="transmembrane region" description="Helical" evidence="8">
    <location>
        <begin position="100"/>
        <end position="119"/>
    </location>
</feature>
<feature type="transmembrane region" description="Helical" evidence="8">
    <location>
        <begin position="131"/>
        <end position="155"/>
    </location>
</feature>
<reference evidence="10" key="2">
    <citation type="submission" date="2022-06" db="EMBL/GenBank/DDBJ databases">
        <title>Draft genome sequence of Burkholderia glumae strain GR20004 isolated from rice panicle showing bacterial panicle blight.</title>
        <authorList>
            <person name="Choi S.Y."/>
            <person name="Lee Y.H."/>
        </authorList>
    </citation>
    <scope>NUCLEOTIDE SEQUENCE</scope>
    <source>
        <strain evidence="10">GR20004</strain>
    </source>
</reference>
<comment type="similarity">
    <text evidence="2 8">Belongs to the 4-toluene sulfonate uptake permease (TSUP) (TC 2.A.102) family.</text>
</comment>
<evidence type="ECO:0000256" key="7">
    <source>
        <dbReference type="ARBA" id="ARBA00023136"/>
    </source>
</evidence>
<evidence type="ECO:0000256" key="6">
    <source>
        <dbReference type="ARBA" id="ARBA00022989"/>
    </source>
</evidence>
<keyword evidence="12" id="KW-1185">Reference proteome</keyword>
<evidence type="ECO:0000313" key="11">
    <source>
        <dbReference type="Proteomes" id="UP000594892"/>
    </source>
</evidence>
<keyword evidence="7 8" id="KW-0472">Membrane</keyword>
<dbReference type="EMBL" id="CP099583">
    <property type="protein sequence ID" value="USS42052.1"/>
    <property type="molecule type" value="Genomic_DNA"/>
</dbReference>
<dbReference type="InterPro" id="IPR002781">
    <property type="entry name" value="TM_pro_TauE-like"/>
</dbReference>
<evidence type="ECO:0000256" key="5">
    <source>
        <dbReference type="ARBA" id="ARBA00022692"/>
    </source>
</evidence>
<feature type="transmembrane region" description="Helical" evidence="8">
    <location>
        <begin position="167"/>
        <end position="189"/>
    </location>
</feature>
<dbReference type="PANTHER" id="PTHR30269:SF32">
    <property type="entry name" value="MEMBRANE TRANSPORTER PROTEIN-RELATED"/>
    <property type="match status" value="1"/>
</dbReference>
<feature type="transmembrane region" description="Helical" evidence="8">
    <location>
        <begin position="45"/>
        <end position="63"/>
    </location>
</feature>
<dbReference type="Pfam" id="PF01925">
    <property type="entry name" value="TauE"/>
    <property type="match status" value="1"/>
</dbReference>
<organism evidence="9 11">
    <name type="scientific">Burkholderia glumae</name>
    <name type="common">Pseudomonas glumae</name>
    <dbReference type="NCBI Taxonomy" id="337"/>
    <lineage>
        <taxon>Bacteria</taxon>
        <taxon>Pseudomonadati</taxon>
        <taxon>Pseudomonadota</taxon>
        <taxon>Betaproteobacteria</taxon>
        <taxon>Burkholderiales</taxon>
        <taxon>Burkholderiaceae</taxon>
        <taxon>Burkholderia</taxon>
    </lineage>
</organism>
<feature type="transmembrane region" description="Helical" evidence="8">
    <location>
        <begin position="196"/>
        <end position="218"/>
    </location>
</feature>
<keyword evidence="5 8" id="KW-0812">Transmembrane</keyword>
<evidence type="ECO:0000256" key="4">
    <source>
        <dbReference type="ARBA" id="ARBA00022475"/>
    </source>
</evidence>
<evidence type="ECO:0000256" key="3">
    <source>
        <dbReference type="ARBA" id="ARBA00022448"/>
    </source>
</evidence>
<comment type="subcellular location">
    <subcellularLocation>
        <location evidence="1 8">Cell membrane</location>
        <topology evidence="1 8">Multi-pass membrane protein</topology>
    </subcellularLocation>
</comment>
<name>A0AAP9XW91_BURGL</name>
<evidence type="ECO:0000313" key="10">
    <source>
        <dbReference type="EMBL" id="USS42052.1"/>
    </source>
</evidence>
<evidence type="ECO:0000256" key="1">
    <source>
        <dbReference type="ARBA" id="ARBA00004651"/>
    </source>
</evidence>
<keyword evidence="6 8" id="KW-1133">Transmembrane helix</keyword>
<dbReference type="RefSeq" id="WP_015877458.1">
    <property type="nucleotide sequence ID" value="NZ_CP021075.1"/>
</dbReference>
<dbReference type="GO" id="GO:0005886">
    <property type="term" value="C:plasma membrane"/>
    <property type="evidence" value="ECO:0007669"/>
    <property type="project" value="UniProtKB-SubCell"/>
</dbReference>
<accession>A0AAP9XW91</accession>
<dbReference type="GeneID" id="45694546"/>